<keyword evidence="6 7" id="KW-0472">Membrane</keyword>
<feature type="transmembrane region" description="Helical" evidence="7">
    <location>
        <begin position="296"/>
        <end position="317"/>
    </location>
</feature>
<feature type="transmembrane region" description="Helical" evidence="7">
    <location>
        <begin position="107"/>
        <end position="128"/>
    </location>
</feature>
<dbReference type="Pfam" id="PF00528">
    <property type="entry name" value="BPD_transp_1"/>
    <property type="match status" value="1"/>
</dbReference>
<dbReference type="SUPFAM" id="SSF161098">
    <property type="entry name" value="MetI-like"/>
    <property type="match status" value="1"/>
</dbReference>
<dbReference type="GO" id="GO:0055085">
    <property type="term" value="P:transmembrane transport"/>
    <property type="evidence" value="ECO:0007669"/>
    <property type="project" value="InterPro"/>
</dbReference>
<feature type="region of interest" description="Disordered" evidence="8">
    <location>
        <begin position="1"/>
        <end position="32"/>
    </location>
</feature>
<keyword evidence="2 7" id="KW-0813">Transport</keyword>
<dbReference type="PROSITE" id="PS50928">
    <property type="entry name" value="ABC_TM1"/>
    <property type="match status" value="1"/>
</dbReference>
<protein>
    <submittedName>
        <fullName evidence="11">ABC transporter permease</fullName>
    </submittedName>
</protein>
<feature type="domain" description="ABC transmembrane type-1" evidence="9">
    <location>
        <begin position="103"/>
        <end position="317"/>
    </location>
</feature>
<dbReference type="Proteomes" id="UP000660975">
    <property type="component" value="Unassembled WGS sequence"/>
</dbReference>
<comment type="subcellular location">
    <subcellularLocation>
        <location evidence="1 7">Cell membrane</location>
        <topology evidence="1 7">Multi-pass membrane protein</topology>
    </subcellularLocation>
</comment>
<dbReference type="Proteomes" id="UP000480804">
    <property type="component" value="Unassembled WGS sequence"/>
</dbReference>
<evidence type="ECO:0000313" key="13">
    <source>
        <dbReference type="Proteomes" id="UP000660975"/>
    </source>
</evidence>
<reference evidence="11" key="3">
    <citation type="submission" date="2020-09" db="EMBL/GenBank/DDBJ databases">
        <authorList>
            <person name="Sun Q."/>
            <person name="Ohkuma M."/>
        </authorList>
    </citation>
    <scope>NUCLEOTIDE SEQUENCE</scope>
    <source>
        <strain evidence="11">JCM 4136</strain>
    </source>
</reference>
<dbReference type="Gene3D" id="1.10.3720.10">
    <property type="entry name" value="MetI-like"/>
    <property type="match status" value="1"/>
</dbReference>
<evidence type="ECO:0000313" key="12">
    <source>
        <dbReference type="Proteomes" id="UP000480804"/>
    </source>
</evidence>
<reference evidence="11" key="1">
    <citation type="journal article" date="2014" name="Int. J. Syst. Evol. Microbiol.">
        <title>Complete genome sequence of Corynebacterium casei LMG S-19264T (=DSM 44701T), isolated from a smear-ripened cheese.</title>
        <authorList>
            <consortium name="US DOE Joint Genome Institute (JGI-PGF)"/>
            <person name="Walter F."/>
            <person name="Albersmeier A."/>
            <person name="Kalinowski J."/>
            <person name="Ruckert C."/>
        </authorList>
    </citation>
    <scope>NUCLEOTIDE SEQUENCE</scope>
    <source>
        <strain evidence="11">JCM 4136</strain>
    </source>
</reference>
<accession>A0A8H9HNA2</accession>
<dbReference type="InterPro" id="IPR000515">
    <property type="entry name" value="MetI-like"/>
</dbReference>
<comment type="caution">
    <text evidence="11">The sequence shown here is derived from an EMBL/GenBank/DDBJ whole genome shotgun (WGS) entry which is preliminary data.</text>
</comment>
<feature type="transmembrane region" description="Helical" evidence="7">
    <location>
        <begin position="237"/>
        <end position="256"/>
    </location>
</feature>
<evidence type="ECO:0000256" key="5">
    <source>
        <dbReference type="ARBA" id="ARBA00022989"/>
    </source>
</evidence>
<gene>
    <name evidence="11" type="ORF">GCM10010227_31020</name>
    <name evidence="10" type="ORF">Sgou_58680</name>
</gene>
<keyword evidence="3" id="KW-1003">Cell membrane</keyword>
<evidence type="ECO:0000313" key="10">
    <source>
        <dbReference type="EMBL" id="GFH81198.1"/>
    </source>
</evidence>
<feature type="compositionally biased region" description="Basic residues" evidence="8">
    <location>
        <begin position="22"/>
        <end position="32"/>
    </location>
</feature>
<evidence type="ECO:0000259" key="9">
    <source>
        <dbReference type="PROSITE" id="PS50928"/>
    </source>
</evidence>
<keyword evidence="4 7" id="KW-0812">Transmembrane</keyword>
<dbReference type="InterPro" id="IPR050809">
    <property type="entry name" value="UgpAE/MalFG_permease"/>
</dbReference>
<keyword evidence="5 7" id="KW-1133">Transmembrane helix</keyword>
<evidence type="ECO:0000256" key="1">
    <source>
        <dbReference type="ARBA" id="ARBA00004651"/>
    </source>
</evidence>
<evidence type="ECO:0000256" key="2">
    <source>
        <dbReference type="ARBA" id="ARBA00022448"/>
    </source>
</evidence>
<keyword evidence="12" id="KW-1185">Reference proteome</keyword>
<dbReference type="GO" id="GO:0005886">
    <property type="term" value="C:plasma membrane"/>
    <property type="evidence" value="ECO:0007669"/>
    <property type="project" value="UniProtKB-SubCell"/>
</dbReference>
<organism evidence="11 13">
    <name type="scientific">Streptomyces gougerotii</name>
    <dbReference type="NCBI Taxonomy" id="53448"/>
    <lineage>
        <taxon>Bacteria</taxon>
        <taxon>Bacillati</taxon>
        <taxon>Actinomycetota</taxon>
        <taxon>Actinomycetes</taxon>
        <taxon>Kitasatosporales</taxon>
        <taxon>Streptomycetaceae</taxon>
        <taxon>Streptomyces</taxon>
        <taxon>Streptomyces diastaticus group</taxon>
    </lineage>
</organism>
<feature type="transmembrane region" description="Helical" evidence="7">
    <location>
        <begin position="198"/>
        <end position="216"/>
    </location>
</feature>
<evidence type="ECO:0000256" key="6">
    <source>
        <dbReference type="ARBA" id="ARBA00023136"/>
    </source>
</evidence>
<dbReference type="EMBL" id="BMSC01000008">
    <property type="protein sequence ID" value="GGU74531.1"/>
    <property type="molecule type" value="Genomic_DNA"/>
</dbReference>
<evidence type="ECO:0000256" key="3">
    <source>
        <dbReference type="ARBA" id="ARBA00022475"/>
    </source>
</evidence>
<evidence type="ECO:0000256" key="4">
    <source>
        <dbReference type="ARBA" id="ARBA00022692"/>
    </source>
</evidence>
<sequence>MSTTGLAPAPAEATPPAPRPAPPRRTRTRTRTRTFEQANRRLKWAMLAPALLFVGAMIIFPLVFTLDLSASDAFGAVNAGKGYTGLANFTDALGDTRRFWPAVGRTVSFTVGAVLLETVLGLALAMLLRKPFRGMRWVRTVLIVPLLAAPVAIGILWLLILDPTNGIANHLLASVGLPRQEFLGSVGQSLPTLMLIDVWQWTPMMTLLLLAGLTTLPQEPEEAALVDGAGPWQRFRYVVLPMLAPTLATALVLRAVDALKTFDLLYATKGPGGGSDFEAETLNVYAYGLTFDYQEYGLAAAVLVLFTLFIIGVVVLMRRRGGGKNA</sequence>
<name>A0A8H9HNA2_9ACTN</name>
<dbReference type="RefSeq" id="WP_189400437.1">
    <property type="nucleotide sequence ID" value="NZ_BLLO01000031.1"/>
</dbReference>
<dbReference type="InterPro" id="IPR035906">
    <property type="entry name" value="MetI-like_sf"/>
</dbReference>
<feature type="transmembrane region" description="Helical" evidence="7">
    <location>
        <begin position="140"/>
        <end position="160"/>
    </location>
</feature>
<dbReference type="PANTHER" id="PTHR43227">
    <property type="entry name" value="BLL4140 PROTEIN"/>
    <property type="match status" value="1"/>
</dbReference>
<evidence type="ECO:0000256" key="7">
    <source>
        <dbReference type="RuleBase" id="RU363032"/>
    </source>
</evidence>
<comment type="similarity">
    <text evidence="7">Belongs to the binding-protein-dependent transport system permease family.</text>
</comment>
<feature type="transmembrane region" description="Helical" evidence="7">
    <location>
        <begin position="44"/>
        <end position="64"/>
    </location>
</feature>
<evidence type="ECO:0000313" key="11">
    <source>
        <dbReference type="EMBL" id="GGU74531.1"/>
    </source>
</evidence>
<dbReference type="AlphaFoldDB" id="A0A8H9HNA2"/>
<proteinExistence type="inferred from homology"/>
<reference evidence="10 12" key="2">
    <citation type="submission" date="2020-02" db="EMBL/GenBank/DDBJ databases">
        <title>Whole genome shotgun sequence of Streptomyces gougerotii NBRC 13043.</title>
        <authorList>
            <person name="Ichikawa N."/>
            <person name="Komaki H."/>
            <person name="Tamura T."/>
        </authorList>
    </citation>
    <scope>NUCLEOTIDE SEQUENCE [LARGE SCALE GENOMIC DNA]</scope>
    <source>
        <strain evidence="10 12">NBRC 13043</strain>
    </source>
</reference>
<dbReference type="PANTHER" id="PTHR43227:SF8">
    <property type="entry name" value="DIACETYLCHITOBIOSE UPTAKE SYSTEM PERMEASE PROTEIN DASB"/>
    <property type="match status" value="1"/>
</dbReference>
<dbReference type="CDD" id="cd06261">
    <property type="entry name" value="TM_PBP2"/>
    <property type="match status" value="1"/>
</dbReference>
<evidence type="ECO:0000256" key="8">
    <source>
        <dbReference type="SAM" id="MobiDB-lite"/>
    </source>
</evidence>
<dbReference type="EMBL" id="BLLO01000031">
    <property type="protein sequence ID" value="GFH81198.1"/>
    <property type="molecule type" value="Genomic_DNA"/>
</dbReference>